<evidence type="ECO:0000259" key="2">
    <source>
        <dbReference type="PROSITE" id="PS50207"/>
    </source>
</evidence>
<feature type="chain" id="PRO_5045232738" evidence="1">
    <location>
        <begin position="19"/>
        <end position="952"/>
    </location>
</feature>
<accession>A0ABM4B9K6</accession>
<evidence type="ECO:0000313" key="4">
    <source>
        <dbReference type="RefSeq" id="XP_065645578.1"/>
    </source>
</evidence>
<feature type="signal peptide" evidence="1">
    <location>
        <begin position="1"/>
        <end position="18"/>
    </location>
</feature>
<dbReference type="Gene3D" id="3.30.70.1470">
    <property type="entry name" value="Caspase-like"/>
    <property type="match status" value="1"/>
</dbReference>
<dbReference type="Pfam" id="PF00656">
    <property type="entry name" value="Peptidase_C14"/>
    <property type="match status" value="1"/>
</dbReference>
<evidence type="ECO:0000256" key="1">
    <source>
        <dbReference type="SAM" id="SignalP"/>
    </source>
</evidence>
<dbReference type="RefSeq" id="XP_065645578.1">
    <property type="nucleotide sequence ID" value="XM_065789506.1"/>
</dbReference>
<evidence type="ECO:0000313" key="3">
    <source>
        <dbReference type="Proteomes" id="UP001652625"/>
    </source>
</evidence>
<dbReference type="PANTHER" id="PTHR45749">
    <property type="match status" value="1"/>
</dbReference>
<dbReference type="Pfam" id="PF05699">
    <property type="entry name" value="Dimer_Tnp_hAT"/>
    <property type="match status" value="1"/>
</dbReference>
<gene>
    <name evidence="4" type="primary">LOC136076042</name>
</gene>
<dbReference type="PANTHER" id="PTHR45749:SF35">
    <property type="entry name" value="AC-LIKE TRANSPOSASE-RELATED"/>
    <property type="match status" value="1"/>
</dbReference>
<dbReference type="InterPro" id="IPR002138">
    <property type="entry name" value="Pept_C14_p10"/>
</dbReference>
<dbReference type="InterPro" id="IPR025398">
    <property type="entry name" value="DUF4371"/>
</dbReference>
<dbReference type="InterPro" id="IPR029030">
    <property type="entry name" value="Caspase-like_dom_sf"/>
</dbReference>
<dbReference type="GeneID" id="136076042"/>
<dbReference type="PROSITE" id="PS50207">
    <property type="entry name" value="CASPASE_P10"/>
    <property type="match status" value="1"/>
</dbReference>
<keyword evidence="3" id="KW-1185">Reference proteome</keyword>
<reference evidence="4" key="2">
    <citation type="submission" date="2025-08" db="UniProtKB">
        <authorList>
            <consortium name="RefSeq"/>
        </authorList>
    </citation>
    <scope>IDENTIFICATION</scope>
</reference>
<dbReference type="Proteomes" id="UP001652625">
    <property type="component" value="Chromosome 02"/>
</dbReference>
<dbReference type="Pfam" id="PF14291">
    <property type="entry name" value="DUF4371"/>
    <property type="match status" value="1"/>
</dbReference>
<reference evidence="3" key="1">
    <citation type="submission" date="2025-05" db="UniProtKB">
        <authorList>
            <consortium name="RefSeq"/>
        </authorList>
    </citation>
    <scope>NUCLEOTIDE SEQUENCE [LARGE SCALE GENOMIC DNA]</scope>
</reference>
<dbReference type="SUPFAM" id="SSF53098">
    <property type="entry name" value="Ribonuclease H-like"/>
    <property type="match status" value="1"/>
</dbReference>
<dbReference type="InterPro" id="IPR012337">
    <property type="entry name" value="RNaseH-like_sf"/>
</dbReference>
<dbReference type="SUPFAM" id="SSF52129">
    <property type="entry name" value="Caspase-like"/>
    <property type="match status" value="1"/>
</dbReference>
<dbReference type="InterPro" id="IPR011600">
    <property type="entry name" value="Pept_C14_caspase"/>
</dbReference>
<protein>
    <submittedName>
        <fullName evidence="4">Zinc finger MYM-type protein 1-like</fullName>
    </submittedName>
</protein>
<dbReference type="InterPro" id="IPR008906">
    <property type="entry name" value="HATC_C_dom"/>
</dbReference>
<feature type="domain" description="Caspase family p10" evidence="2">
    <location>
        <begin position="30"/>
        <end position="99"/>
    </location>
</feature>
<sequence>MSNHRVYFFLVTVWLSVAKEDKENSFSTDSWRDTNYGSWYIQELCKVLKKYAVSESLLNMLTTLNARLCNKADELSDTTVKQMSSIQIMTLTKLLRFKPLGTSREEALSLTIFKYQTMSKQLSGAQKRKINKQKQEECKSMSQQFTKWLKKNPQIEETNISRPSSDLQDEDAVLQLQPISLIDHNDIITNVENKNVESTNVENTCTTNVEIENIVINLPSITPNVNIIPQEIMLNYNDPNSWPAISNNVIYSLVKHGPEQGNNVNVNTIISADNTGRKFTKDWFYVKHINGEMVIRKWLLYSINQNAIFCFPCILFGHKSHNITDPHKGFRDWRHLYPVIPQHENSSDHRNNYVKWKVMETNIRSGNTLDDYLINSINEEKMVWREILKIVVDAILFCAKNNIALREFASHYNRTLKERIEKHKKGSASYFSPIIQNKIIKLVGDKTSNEITSRIKKSKYYTILFDCTPDISKKEQMSQMIRYVHVDSNGKVMIEESFINFIHSHEKTGEGLTTEILNKLEGDKLDINDARGQGYDNGANMAGKYKGVRTRILEINSLAIFIPCAAHNLNLAGVHAGSTSPEMITFFGTVQRLFNFFSSSTTRWEILMKSLKLTLKSFSDTRWSSKANAITSLSLHLSEVKKGLESISNDLSNPEAVSNAKSLLLLINYRFICTLSMWNKILQCIDRTNKALQRKDISIDHAAKLFDALRCTLQGLREADFEQNFQEAKNLAETMNLQAGFPDKRKKKVKKMANFEATDEGSNMTPEHLFKMQIYKIFDTLLSQLDWRYEQLRTICNDFFFLYGMSLESTSVLDLKKSAADLAIKYSKDLNMYQFTCEIQSFKFEASTIIPNIKTATPLDILQALHDFGLIESYPNINIAFRIFLTLPVTTASCERSFSKLKLIKNYLRSTIGQERLSNLSIISIEYNIVKDINYDDVINEFAQMKARKVQF</sequence>
<proteinExistence type="predicted"/>
<organism evidence="3 4">
    <name type="scientific">Hydra vulgaris</name>
    <name type="common">Hydra</name>
    <name type="synonym">Hydra attenuata</name>
    <dbReference type="NCBI Taxonomy" id="6087"/>
    <lineage>
        <taxon>Eukaryota</taxon>
        <taxon>Metazoa</taxon>
        <taxon>Cnidaria</taxon>
        <taxon>Hydrozoa</taxon>
        <taxon>Hydroidolina</taxon>
        <taxon>Anthoathecata</taxon>
        <taxon>Aplanulata</taxon>
        <taxon>Hydridae</taxon>
        <taxon>Hydra</taxon>
    </lineage>
</organism>
<keyword evidence="1" id="KW-0732">Signal</keyword>
<name>A0ABM4B9K6_HYDVU</name>